<name>A0A7V8SUU2_9BACT</name>
<dbReference type="AlphaFoldDB" id="A0A7V8SUU2"/>
<evidence type="ECO:0000313" key="2">
    <source>
        <dbReference type="Proteomes" id="UP000567293"/>
    </source>
</evidence>
<proteinExistence type="predicted"/>
<accession>A0A7V8SUU2</accession>
<organism evidence="1 2">
    <name type="scientific">Candidatus Acidiferrum panamense</name>
    <dbReference type="NCBI Taxonomy" id="2741543"/>
    <lineage>
        <taxon>Bacteria</taxon>
        <taxon>Pseudomonadati</taxon>
        <taxon>Acidobacteriota</taxon>
        <taxon>Terriglobia</taxon>
        <taxon>Candidatus Acidiferrales</taxon>
        <taxon>Candidatus Acidiferrum</taxon>
    </lineage>
</organism>
<evidence type="ECO:0000313" key="1">
    <source>
        <dbReference type="EMBL" id="MBA0083490.1"/>
    </source>
</evidence>
<sequence>MMTSNTGLANLAIEQVLELSADAHIERRMTAQDSAAFHRLTGAILAYGRTLSLLVALEEREEFFAMIAQLDLPASVTGWAH</sequence>
<comment type="caution">
    <text evidence="1">The sequence shown here is derived from an EMBL/GenBank/DDBJ whole genome shotgun (WGS) entry which is preliminary data.</text>
</comment>
<dbReference type="Proteomes" id="UP000567293">
    <property type="component" value="Unassembled WGS sequence"/>
</dbReference>
<keyword evidence="2" id="KW-1185">Reference proteome</keyword>
<protein>
    <submittedName>
        <fullName evidence="1">Uncharacterized protein</fullName>
    </submittedName>
</protein>
<dbReference type="EMBL" id="JACDQQ010000068">
    <property type="protein sequence ID" value="MBA0083490.1"/>
    <property type="molecule type" value="Genomic_DNA"/>
</dbReference>
<gene>
    <name evidence="1" type="ORF">HRJ53_00685</name>
</gene>
<reference evidence="1" key="1">
    <citation type="submission" date="2020-06" db="EMBL/GenBank/DDBJ databases">
        <title>Legume-microbial interactions unlock mineral nutrients during tropical forest succession.</title>
        <authorList>
            <person name="Epihov D.Z."/>
        </authorList>
    </citation>
    <scope>NUCLEOTIDE SEQUENCE [LARGE SCALE GENOMIC DNA]</scope>
    <source>
        <strain evidence="1">Pan2503</strain>
    </source>
</reference>